<proteinExistence type="predicted"/>
<evidence type="ECO:0000313" key="2">
    <source>
        <dbReference type="EMBL" id="APW82413.1"/>
    </source>
</evidence>
<sequence>MNQRVLFQKLYNWIKYKTLPPSVLFKNRLFIERDSKTKKIMNNFGLIFRNSKWGNYENNNIDMSFKKKYINILFYFFVIFTFLFFLKNSYLLNYYVFNNFCFIFWLSLDSLDYYLSFLVWTILAIYSSISTSFYSFFLFRNFNLINIKKKDKFSFEKNLDLKLSKNDLNWILYAWLNNKNKRYEETVLESLFSSDISKKWWNNNFDFFIYLYKTNYYLSLISEKKNFYSISNSYFSISDKNFNIEKFLIFVENSFVLNKFSNYVLSFYFKNYVNQFHLKLSNSTSLNLLNKRFDWNLDSITSEIEKNKNISISKHGLFYLFNLNQQNLIYSLFKFPELGNLNLNLLNQNKISKWNRWLYRYSILHRKLLKNSHKITLIKKTLNSGFYNHTLFKKNIWAMETFKKLNSKEAFFSTFFNLNYSNLFINKNVNYLNKELNILNLKNKNISLNFFKNFEQSYFWFIKRFYFYNTLNSNIFFSNAVLNNKSFKNTSFNDSFLNYNKISYFFLKNLNLNVEDFLINISEVSENSLNLNLTSLNNQNDFLYVNSDYDFLNKNTLPALIYITSTNSYLNLNYNYFSYFNAHQKFFNFNKKFYSNNFKPLKNFNSNNKYLIFKKALFRSLINENNFYQNDLYCSTFFL</sequence>
<keyword evidence="1" id="KW-0472">Membrane</keyword>
<organism evidence="2">
    <name type="scientific">Laurentiella strenua</name>
    <dbReference type="NCBI Taxonomy" id="114681"/>
    <lineage>
        <taxon>Eukaryota</taxon>
        <taxon>Sar</taxon>
        <taxon>Alveolata</taxon>
        <taxon>Ciliophora</taxon>
        <taxon>Intramacronucleata</taxon>
        <taxon>Spirotrichea</taxon>
        <taxon>Stichotrichia</taxon>
        <taxon>Sporadotrichida</taxon>
        <taxon>Oxytrichidae</taxon>
        <taxon>Stylonychinae</taxon>
        <taxon>Laurentiella</taxon>
    </lineage>
</organism>
<feature type="transmembrane region" description="Helical" evidence="1">
    <location>
        <begin position="69"/>
        <end position="86"/>
    </location>
</feature>
<feature type="transmembrane region" description="Helical" evidence="1">
    <location>
        <begin position="92"/>
        <end position="108"/>
    </location>
</feature>
<protein>
    <submittedName>
        <fullName evidence="2">CcmF_ii</fullName>
    </submittedName>
</protein>
<keyword evidence="1" id="KW-1133">Transmembrane helix</keyword>
<accession>A0A2I4PER6</accession>
<gene>
    <name evidence="2" type="primary">ccmF_ii</name>
</gene>
<dbReference type="EMBL" id="KX529838">
    <property type="protein sequence ID" value="APW82413.1"/>
    <property type="molecule type" value="Genomic_DNA"/>
</dbReference>
<name>A0A2I4PER6_9SPIT</name>
<geneLocation type="mitochondrion" evidence="2"/>
<feature type="transmembrane region" description="Helical" evidence="1">
    <location>
        <begin position="115"/>
        <end position="139"/>
    </location>
</feature>
<keyword evidence="1" id="KW-0812">Transmembrane</keyword>
<evidence type="ECO:0000256" key="1">
    <source>
        <dbReference type="SAM" id="Phobius"/>
    </source>
</evidence>
<keyword evidence="2" id="KW-0496">Mitochondrion</keyword>
<reference evidence="2" key="1">
    <citation type="submission" date="2016-07" db="EMBL/GenBank/DDBJ databases">
        <title>Mitochondrial genome evolution in stichotrich ciliates.</title>
        <authorList>
            <person name="Chen X."/>
            <person name="Landweber L."/>
        </authorList>
    </citation>
    <scope>NUCLEOTIDE SEQUENCE</scope>
</reference>
<dbReference type="AlphaFoldDB" id="A0A2I4PER6"/>